<organism evidence="4 5">
    <name type="scientific">Thiohalocapsa marina</name>
    <dbReference type="NCBI Taxonomy" id="424902"/>
    <lineage>
        <taxon>Bacteria</taxon>
        <taxon>Pseudomonadati</taxon>
        <taxon>Pseudomonadota</taxon>
        <taxon>Gammaproteobacteria</taxon>
        <taxon>Chromatiales</taxon>
        <taxon>Chromatiaceae</taxon>
        <taxon>Thiohalocapsa</taxon>
    </lineage>
</organism>
<dbReference type="FunFam" id="3.10.20.90:FF:000160">
    <property type="entry name" value="Polyubiquitin-C"/>
    <property type="match status" value="1"/>
</dbReference>
<dbReference type="Pfam" id="PF00240">
    <property type="entry name" value="ubiquitin"/>
    <property type="match status" value="1"/>
</dbReference>
<dbReference type="PRINTS" id="PR00348">
    <property type="entry name" value="UBIQUITIN"/>
</dbReference>
<dbReference type="EMBL" id="VWXX01000013">
    <property type="protein sequence ID" value="KAA6185110.1"/>
    <property type="molecule type" value="Genomic_DNA"/>
</dbReference>
<sequence length="458" mass="48025">MNKRHRHTRIHIRGRCLASPLTLLLCLLFVSTPAWSMQIFVRTLTGKHLTLEVEPSDSIENVKQKIQDKEGIPPDQQRLSYAGNELENGKTLADYNIQKDSTLYLLLNSINIDDSRRWAWSENTGWLNHKPSMGGVSVYIDHLEGYVWHENLGWLRLGTHTDGGAHTYPNTAADSYGVNRDSDTGALSGYAWSENAGWINFGASNGNAAIDLASGDFSGYVWGENIGWISLSGTARNDDTYGVSLVAENGACGTANGVATLQPPSAELCDAGIAGAVTTANGSHAWSCAGTGGGSTTQCSALGGNGGGGSVTFVATEGGCTVESVSVVAPPAGGPTGLSMPYDAVAFSLSGCTGVSATVELTFSGSVEGQEYWKYINGVWVQMTSGVTLAGNTATLVIADDGPYDANSNPGEIDDPSGPAQRNGPGPGPVPIPTLSVWGLGLLAAVLGLMGAWRQRRR</sequence>
<keyword evidence="2" id="KW-0472">Membrane</keyword>
<dbReference type="PANTHER" id="PTHR10666">
    <property type="entry name" value="UBIQUITIN"/>
    <property type="match status" value="1"/>
</dbReference>
<reference evidence="4 5" key="1">
    <citation type="submission" date="2019-09" db="EMBL/GenBank/DDBJ databases">
        <title>Whole-genome sequence of the purple sulfur bacterium Thiohalocapsa marina DSM 19078.</title>
        <authorList>
            <person name="Kyndt J.A."/>
            <person name="Meyer T.E."/>
        </authorList>
    </citation>
    <scope>NUCLEOTIDE SEQUENCE [LARGE SCALE GENOMIC DNA]</scope>
    <source>
        <strain evidence="4 5">DSM 19078</strain>
    </source>
</reference>
<proteinExistence type="predicted"/>
<dbReference type="InterPro" id="IPR029071">
    <property type="entry name" value="Ubiquitin-like_domsf"/>
</dbReference>
<dbReference type="AlphaFoldDB" id="A0A5M8FM72"/>
<gene>
    <name evidence="4" type="ORF">F2Q65_10315</name>
</gene>
<dbReference type="InterPro" id="IPR050158">
    <property type="entry name" value="Ubiquitin_ubiquitin-like"/>
</dbReference>
<dbReference type="SUPFAM" id="SSF54236">
    <property type="entry name" value="Ubiquitin-like"/>
    <property type="match status" value="1"/>
</dbReference>
<name>A0A5M8FM72_9GAMM</name>
<dbReference type="InterPro" id="IPR026442">
    <property type="entry name" value="IPTL_CTERM"/>
</dbReference>
<evidence type="ECO:0000256" key="2">
    <source>
        <dbReference type="SAM" id="Phobius"/>
    </source>
</evidence>
<dbReference type="SMART" id="SM00213">
    <property type="entry name" value="UBQ"/>
    <property type="match status" value="1"/>
</dbReference>
<dbReference type="InterPro" id="IPR019956">
    <property type="entry name" value="Ubiquitin_dom"/>
</dbReference>
<dbReference type="InterPro" id="IPR053784">
    <property type="entry name" value="Choice_anch_U_dom"/>
</dbReference>
<comment type="caution">
    <text evidence="4">The sequence shown here is derived from an EMBL/GenBank/DDBJ whole genome shotgun (WGS) entry which is preliminary data.</text>
</comment>
<dbReference type="Proteomes" id="UP000322981">
    <property type="component" value="Unassembled WGS sequence"/>
</dbReference>
<dbReference type="NCBIfam" id="NF041766">
    <property type="entry name" value="choice_anch_U"/>
    <property type="match status" value="1"/>
</dbReference>
<keyword evidence="5" id="KW-1185">Reference proteome</keyword>
<evidence type="ECO:0000256" key="1">
    <source>
        <dbReference type="SAM" id="MobiDB-lite"/>
    </source>
</evidence>
<dbReference type="OrthoDB" id="6064834at2"/>
<dbReference type="InterPro" id="IPR000626">
    <property type="entry name" value="Ubiquitin-like_dom"/>
</dbReference>
<evidence type="ECO:0000313" key="4">
    <source>
        <dbReference type="EMBL" id="KAA6185110.1"/>
    </source>
</evidence>
<accession>A0A5M8FM72</accession>
<keyword evidence="2" id="KW-1133">Transmembrane helix</keyword>
<feature type="domain" description="Ubiquitin-like" evidence="3">
    <location>
        <begin position="37"/>
        <end position="108"/>
    </location>
</feature>
<evidence type="ECO:0000259" key="3">
    <source>
        <dbReference type="PROSITE" id="PS50053"/>
    </source>
</evidence>
<keyword evidence="2" id="KW-0812">Transmembrane</keyword>
<feature type="region of interest" description="Disordered" evidence="1">
    <location>
        <begin position="403"/>
        <end position="430"/>
    </location>
</feature>
<dbReference type="Pfam" id="PF18203">
    <property type="entry name" value="IPTL-CTERM"/>
    <property type="match status" value="1"/>
</dbReference>
<dbReference type="Gene3D" id="3.10.20.90">
    <property type="entry name" value="Phosphatidylinositol 3-kinase Catalytic Subunit, Chain A, domain 1"/>
    <property type="match status" value="1"/>
</dbReference>
<dbReference type="NCBIfam" id="TIGR04174">
    <property type="entry name" value="IPTL_CTERM"/>
    <property type="match status" value="1"/>
</dbReference>
<protein>
    <submittedName>
        <fullName evidence="4">IPTL-CTERM sorting domain-containing protein</fullName>
    </submittedName>
</protein>
<evidence type="ECO:0000313" key="5">
    <source>
        <dbReference type="Proteomes" id="UP000322981"/>
    </source>
</evidence>
<dbReference type="RefSeq" id="WP_150093047.1">
    <property type="nucleotide sequence ID" value="NZ_JBFUOH010000048.1"/>
</dbReference>
<dbReference type="PROSITE" id="PS50053">
    <property type="entry name" value="UBIQUITIN_2"/>
    <property type="match status" value="1"/>
</dbReference>
<feature type="transmembrane region" description="Helical" evidence="2">
    <location>
        <begin position="435"/>
        <end position="453"/>
    </location>
</feature>